<protein>
    <submittedName>
        <fullName evidence="1">Uncharacterized protein</fullName>
    </submittedName>
</protein>
<evidence type="ECO:0000313" key="2">
    <source>
        <dbReference type="Proteomes" id="UP000472260"/>
    </source>
</evidence>
<dbReference type="AlphaFoldDB" id="A0A671M687"/>
<proteinExistence type="predicted"/>
<evidence type="ECO:0000313" key="1">
    <source>
        <dbReference type="Ensembl" id="ENSSANP00000027308.1"/>
    </source>
</evidence>
<name>A0A671M687_9TELE</name>
<keyword evidence="2" id="KW-1185">Reference proteome</keyword>
<dbReference type="Ensembl" id="ENSSANT00000029060.1">
    <property type="protein sequence ID" value="ENSSANP00000027308.1"/>
    <property type="gene ID" value="ENSSANG00000014015.1"/>
</dbReference>
<reference evidence="1" key="1">
    <citation type="submission" date="2025-08" db="UniProtKB">
        <authorList>
            <consortium name="Ensembl"/>
        </authorList>
    </citation>
    <scope>IDENTIFICATION</scope>
</reference>
<sequence>MSHRRFPHHRRRSLRATPTCYAITTNQWKFEGVYQPERTDFICNASCLFFNRAFIICLHSCNLRLFVSFSLLL</sequence>
<reference evidence="1" key="2">
    <citation type="submission" date="2025-09" db="UniProtKB">
        <authorList>
            <consortium name="Ensembl"/>
        </authorList>
    </citation>
    <scope>IDENTIFICATION</scope>
</reference>
<organism evidence="1 2">
    <name type="scientific">Sinocyclocheilus anshuiensis</name>
    <dbReference type="NCBI Taxonomy" id="1608454"/>
    <lineage>
        <taxon>Eukaryota</taxon>
        <taxon>Metazoa</taxon>
        <taxon>Chordata</taxon>
        <taxon>Craniata</taxon>
        <taxon>Vertebrata</taxon>
        <taxon>Euteleostomi</taxon>
        <taxon>Actinopterygii</taxon>
        <taxon>Neopterygii</taxon>
        <taxon>Teleostei</taxon>
        <taxon>Ostariophysi</taxon>
        <taxon>Cypriniformes</taxon>
        <taxon>Cyprinidae</taxon>
        <taxon>Cyprininae</taxon>
        <taxon>Sinocyclocheilus</taxon>
    </lineage>
</organism>
<dbReference type="Proteomes" id="UP000472260">
    <property type="component" value="Unassembled WGS sequence"/>
</dbReference>
<accession>A0A671M687</accession>